<name>A0A1H7U762_9LACT</name>
<organism evidence="3 4">
    <name type="scientific">Alkalibacterium putridalgicola</name>
    <dbReference type="NCBI Taxonomy" id="426703"/>
    <lineage>
        <taxon>Bacteria</taxon>
        <taxon>Bacillati</taxon>
        <taxon>Bacillota</taxon>
        <taxon>Bacilli</taxon>
        <taxon>Lactobacillales</taxon>
        <taxon>Carnobacteriaceae</taxon>
        <taxon>Alkalibacterium</taxon>
    </lineage>
</organism>
<reference evidence="2 5" key="2">
    <citation type="submission" date="2019-07" db="EMBL/GenBank/DDBJ databases">
        <title>Whole genome shotgun sequence of Alkalibacterium putridalgicola NBRC 103243.</title>
        <authorList>
            <person name="Hosoyama A."/>
            <person name="Uohara A."/>
            <person name="Ohji S."/>
            <person name="Ichikawa N."/>
        </authorList>
    </citation>
    <scope>NUCLEOTIDE SEQUENCE [LARGE SCALE GENOMIC DNA]</scope>
    <source>
        <strain evidence="2 5">NBRC 103243</strain>
    </source>
</reference>
<evidence type="ECO:0000313" key="5">
    <source>
        <dbReference type="Proteomes" id="UP000321425"/>
    </source>
</evidence>
<protein>
    <recommendedName>
        <fullName evidence="6">DUF3221 domain-containing protein</fullName>
    </recommendedName>
</protein>
<evidence type="ECO:0000313" key="4">
    <source>
        <dbReference type="Proteomes" id="UP000198548"/>
    </source>
</evidence>
<feature type="signal peptide" evidence="1">
    <location>
        <begin position="1"/>
        <end position="17"/>
    </location>
</feature>
<accession>A0A1H7U762</accession>
<dbReference type="Proteomes" id="UP000321425">
    <property type="component" value="Unassembled WGS sequence"/>
</dbReference>
<dbReference type="EMBL" id="FOBL01000016">
    <property type="protein sequence ID" value="SEL92619.1"/>
    <property type="molecule type" value="Genomic_DNA"/>
</dbReference>
<evidence type="ECO:0000313" key="2">
    <source>
        <dbReference type="EMBL" id="GEK89625.1"/>
    </source>
</evidence>
<dbReference type="Proteomes" id="UP000198548">
    <property type="component" value="Unassembled WGS sequence"/>
</dbReference>
<reference evidence="3 4" key="1">
    <citation type="submission" date="2016-10" db="EMBL/GenBank/DDBJ databases">
        <authorList>
            <person name="de Groot N.N."/>
        </authorList>
    </citation>
    <scope>NUCLEOTIDE SEQUENCE [LARGE SCALE GENOMIC DNA]</scope>
    <source>
        <strain evidence="3 4">DSM 19182</strain>
    </source>
</reference>
<dbReference type="Pfam" id="PF11518">
    <property type="entry name" value="DUF3221"/>
    <property type="match status" value="1"/>
</dbReference>
<proteinExistence type="predicted"/>
<feature type="chain" id="PRO_5038397474" description="DUF3221 domain-containing protein" evidence="1">
    <location>
        <begin position="18"/>
        <end position="95"/>
    </location>
</feature>
<dbReference type="InterPro" id="IPR021598">
    <property type="entry name" value="DUF3221"/>
</dbReference>
<dbReference type="AlphaFoldDB" id="A0A1H7U762"/>
<dbReference type="EMBL" id="BJUX01000019">
    <property type="protein sequence ID" value="GEK89625.1"/>
    <property type="molecule type" value="Genomic_DNA"/>
</dbReference>
<evidence type="ECO:0008006" key="6">
    <source>
        <dbReference type="Google" id="ProtNLM"/>
    </source>
</evidence>
<gene>
    <name evidence="2" type="ORF">APU01nite_16640</name>
    <name evidence="3" type="ORF">SAMN04488100_1169</name>
</gene>
<dbReference type="PROSITE" id="PS51257">
    <property type="entry name" value="PROKAR_LIPOPROTEIN"/>
    <property type="match status" value="1"/>
</dbReference>
<sequence>MKRVLTAFILLFLFLLAGCQSGETFEGTVIRLDEYSVIVEPSEGEDIRRSGTEVSIPVEEDLNLEVGDRVRVTHEGPVMESYPLQINLIEIERID</sequence>
<dbReference type="RefSeq" id="WP_091488271.1">
    <property type="nucleotide sequence ID" value="NZ_BJUX01000019.1"/>
</dbReference>
<evidence type="ECO:0000256" key="1">
    <source>
        <dbReference type="SAM" id="SignalP"/>
    </source>
</evidence>
<evidence type="ECO:0000313" key="3">
    <source>
        <dbReference type="EMBL" id="SEL92619.1"/>
    </source>
</evidence>
<keyword evidence="1" id="KW-0732">Signal</keyword>
<dbReference type="OrthoDB" id="2735868at2"/>
<dbReference type="STRING" id="426703.SAMN04488100_1169"/>
<keyword evidence="5" id="KW-1185">Reference proteome</keyword>